<dbReference type="Proteomes" id="UP000233524">
    <property type="component" value="Unassembled WGS sequence"/>
</dbReference>
<evidence type="ECO:0008006" key="4">
    <source>
        <dbReference type="Google" id="ProtNLM"/>
    </source>
</evidence>
<keyword evidence="3" id="KW-1185">Reference proteome</keyword>
<evidence type="ECO:0000313" key="2">
    <source>
        <dbReference type="EMBL" id="PKS05900.1"/>
    </source>
</evidence>
<dbReference type="AlphaFoldDB" id="A0A2N3N0F0"/>
<dbReference type="EMBL" id="NLAX01001139">
    <property type="protein sequence ID" value="PKS05900.1"/>
    <property type="molecule type" value="Genomic_DNA"/>
</dbReference>
<evidence type="ECO:0000313" key="3">
    <source>
        <dbReference type="Proteomes" id="UP000233524"/>
    </source>
</evidence>
<organism evidence="2 3">
    <name type="scientific">Lomentospora prolificans</name>
    <dbReference type="NCBI Taxonomy" id="41688"/>
    <lineage>
        <taxon>Eukaryota</taxon>
        <taxon>Fungi</taxon>
        <taxon>Dikarya</taxon>
        <taxon>Ascomycota</taxon>
        <taxon>Pezizomycotina</taxon>
        <taxon>Sordariomycetes</taxon>
        <taxon>Hypocreomycetidae</taxon>
        <taxon>Microascales</taxon>
        <taxon>Microascaceae</taxon>
        <taxon>Lomentospora</taxon>
    </lineage>
</organism>
<evidence type="ECO:0000256" key="1">
    <source>
        <dbReference type="SAM" id="MobiDB-lite"/>
    </source>
</evidence>
<accession>A0A2N3N0F0</accession>
<proteinExistence type="predicted"/>
<dbReference type="STRING" id="41688.A0A2N3N0F0"/>
<feature type="region of interest" description="Disordered" evidence="1">
    <location>
        <begin position="330"/>
        <end position="354"/>
    </location>
</feature>
<comment type="caution">
    <text evidence="2">The sequence shown here is derived from an EMBL/GenBank/DDBJ whole genome shotgun (WGS) entry which is preliminary data.</text>
</comment>
<name>A0A2N3N0F0_9PEZI</name>
<feature type="region of interest" description="Disordered" evidence="1">
    <location>
        <begin position="400"/>
        <end position="428"/>
    </location>
</feature>
<reference evidence="2 3" key="1">
    <citation type="journal article" date="2017" name="G3 (Bethesda)">
        <title>First Draft Genome Sequence of the Pathogenic Fungus Lomentospora prolificans (Formerly Scedosporium prolificans).</title>
        <authorList>
            <person name="Luo R."/>
            <person name="Zimin A."/>
            <person name="Workman R."/>
            <person name="Fan Y."/>
            <person name="Pertea G."/>
            <person name="Grossman N."/>
            <person name="Wear M.P."/>
            <person name="Jia B."/>
            <person name="Miller H."/>
            <person name="Casadevall A."/>
            <person name="Timp W."/>
            <person name="Zhang S.X."/>
            <person name="Salzberg S.L."/>
        </authorList>
    </citation>
    <scope>NUCLEOTIDE SEQUENCE [LARGE SCALE GENOMIC DNA]</scope>
    <source>
        <strain evidence="2 3">JHH-5317</strain>
    </source>
</reference>
<sequence>MADPFSITTGVVTLMGVCITVCVELKKLRAGIKDSNSTVTAMLADVKALRVILVSMEDSFEDLDSGPQPTGHIGTHLNHIRNSLKDGHCSLQKVETLLVSANKEVGFMDATRRHIRMKSVSDQLANYRQEVQVYKDALQLSLQTITLYALPRGYNYEPNTIYYCTKSHANTTNSFNQSMIKEDTAKLLANTDAIHDDIGRLATNLDVKLQALERHFLSTDRENCIDSVVNLRDCVRSAATVISSSCTIQTEAITETPNGQSSLYSAESGGLSSNYESNDFTLSWINSLDWLSQSQVFGSQSNLGLEDPRVQADGSASALGRRSVFQRLVASNDPRSRVSVSPHGAADESTDRNLTDANDIRQEGANEASGTHPPVIEVTGARASGESLSKPRSVSLRSLFFRRTKAPDTRGKDSPQVPGPDKQLSPGKYPVQTSVQRKFVFVGDGACGKTCFLM</sequence>
<feature type="compositionally biased region" description="Basic and acidic residues" evidence="1">
    <location>
        <begin position="345"/>
        <end position="354"/>
    </location>
</feature>
<protein>
    <recommendedName>
        <fullName evidence="4">Fungal N-terminal domain-containing protein</fullName>
    </recommendedName>
</protein>
<dbReference type="OrthoDB" id="195446at2759"/>
<dbReference type="VEuPathDB" id="FungiDB:jhhlp_007731"/>
<dbReference type="InParanoid" id="A0A2N3N0F0"/>
<gene>
    <name evidence="2" type="ORF">jhhlp_007731</name>
</gene>